<sequence>MIKEKRLSILAESKELKIILAGIVFSFLWASASTATKIGLHSAQPFVISIFRFIIAGSIMLVVSHLIMVKRLPQKKEWIKISIYGLLNITFYLGLYVIAMQKVSAGLGSLAVATNPVFIVLISAVWLSHKINFKNIISLLLCLTGVFLAAYPLLQSSFATPSGILILIVSMVAYSLGTIYYSTQEWNGLHILTINGWQTIIGAVFLLPVLGLTYESDKNTFNADFWFSTTWLAIAVSIGAVQFWLYLLRINPVKAAYWLFLCPIFGFLIAFFVVDEPLTLYTLFGVILVIVGLYISIYSKKLKKQIRRSSI</sequence>
<feature type="transmembrane region" description="Helical" evidence="6">
    <location>
        <begin position="255"/>
        <end position="274"/>
    </location>
</feature>
<keyword evidence="9" id="KW-1185">Reference proteome</keyword>
<keyword evidence="5 6" id="KW-0472">Membrane</keyword>
<evidence type="ECO:0000256" key="1">
    <source>
        <dbReference type="ARBA" id="ARBA00004141"/>
    </source>
</evidence>
<feature type="transmembrane region" description="Helical" evidence="6">
    <location>
        <begin position="81"/>
        <end position="99"/>
    </location>
</feature>
<accession>A0ABY4LRH7</accession>
<dbReference type="InterPro" id="IPR037185">
    <property type="entry name" value="EmrE-like"/>
</dbReference>
<keyword evidence="4 6" id="KW-1133">Transmembrane helix</keyword>
<feature type="transmembrane region" description="Helical" evidence="6">
    <location>
        <begin position="136"/>
        <end position="154"/>
    </location>
</feature>
<name>A0ABY4LRH7_9FLAO</name>
<dbReference type="Pfam" id="PF00892">
    <property type="entry name" value="EamA"/>
    <property type="match status" value="2"/>
</dbReference>
<comment type="similarity">
    <text evidence="2">Belongs to the EamA transporter family.</text>
</comment>
<dbReference type="SUPFAM" id="SSF103481">
    <property type="entry name" value="Multidrug resistance efflux transporter EmrE"/>
    <property type="match status" value="2"/>
</dbReference>
<proteinExistence type="inferred from homology"/>
<evidence type="ECO:0000313" key="8">
    <source>
        <dbReference type="EMBL" id="UPZ15512.1"/>
    </source>
</evidence>
<dbReference type="PANTHER" id="PTHR32322:SF2">
    <property type="entry name" value="EAMA DOMAIN-CONTAINING PROTEIN"/>
    <property type="match status" value="1"/>
</dbReference>
<protein>
    <submittedName>
        <fullName evidence="8">EamA family transporter</fullName>
    </submittedName>
</protein>
<feature type="transmembrane region" description="Helical" evidence="6">
    <location>
        <begin position="160"/>
        <end position="182"/>
    </location>
</feature>
<evidence type="ECO:0000313" key="9">
    <source>
        <dbReference type="Proteomes" id="UP000829998"/>
    </source>
</evidence>
<keyword evidence="3 6" id="KW-0812">Transmembrane</keyword>
<evidence type="ECO:0000256" key="3">
    <source>
        <dbReference type="ARBA" id="ARBA00022692"/>
    </source>
</evidence>
<feature type="transmembrane region" description="Helical" evidence="6">
    <location>
        <begin position="280"/>
        <end position="298"/>
    </location>
</feature>
<dbReference type="InterPro" id="IPR050638">
    <property type="entry name" value="AA-Vitamin_Transporters"/>
</dbReference>
<evidence type="ECO:0000256" key="2">
    <source>
        <dbReference type="ARBA" id="ARBA00007362"/>
    </source>
</evidence>
<dbReference type="InterPro" id="IPR000620">
    <property type="entry name" value="EamA_dom"/>
</dbReference>
<dbReference type="RefSeq" id="WP_248727746.1">
    <property type="nucleotide sequence ID" value="NZ_CP096829.1"/>
</dbReference>
<comment type="subcellular location">
    <subcellularLocation>
        <location evidence="1">Membrane</location>
        <topology evidence="1">Multi-pass membrane protein</topology>
    </subcellularLocation>
</comment>
<feature type="transmembrane region" description="Helical" evidence="6">
    <location>
        <begin position="105"/>
        <end position="127"/>
    </location>
</feature>
<feature type="transmembrane region" description="Helical" evidence="6">
    <location>
        <begin position="194"/>
        <end position="214"/>
    </location>
</feature>
<evidence type="ECO:0000256" key="6">
    <source>
        <dbReference type="SAM" id="Phobius"/>
    </source>
</evidence>
<dbReference type="PANTHER" id="PTHR32322">
    <property type="entry name" value="INNER MEMBRANE TRANSPORTER"/>
    <property type="match status" value="1"/>
</dbReference>
<feature type="transmembrane region" description="Helical" evidence="6">
    <location>
        <begin position="226"/>
        <end position="248"/>
    </location>
</feature>
<reference evidence="8 9" key="1">
    <citation type="submission" date="2022-04" db="EMBL/GenBank/DDBJ databases">
        <authorList>
            <person name="Ra J.-S."/>
            <person name="Kim S.-B."/>
        </authorList>
    </citation>
    <scope>NUCLEOTIDE SEQUENCE [LARGE SCALE GENOMIC DNA]</scope>
    <source>
        <strain evidence="8 9">MMS21-Er5</strain>
    </source>
</reference>
<feature type="domain" description="EamA" evidence="7">
    <location>
        <begin position="17"/>
        <end position="149"/>
    </location>
</feature>
<feature type="transmembrane region" description="Helical" evidence="6">
    <location>
        <begin position="50"/>
        <end position="69"/>
    </location>
</feature>
<feature type="domain" description="EamA" evidence="7">
    <location>
        <begin position="162"/>
        <end position="297"/>
    </location>
</feature>
<dbReference type="EMBL" id="CP096829">
    <property type="protein sequence ID" value="UPZ15512.1"/>
    <property type="molecule type" value="Genomic_DNA"/>
</dbReference>
<evidence type="ECO:0000256" key="4">
    <source>
        <dbReference type="ARBA" id="ARBA00022989"/>
    </source>
</evidence>
<gene>
    <name evidence="8" type="ORF">M0M44_22530</name>
</gene>
<evidence type="ECO:0000259" key="7">
    <source>
        <dbReference type="Pfam" id="PF00892"/>
    </source>
</evidence>
<evidence type="ECO:0000256" key="5">
    <source>
        <dbReference type="ARBA" id="ARBA00023136"/>
    </source>
</evidence>
<dbReference type="Proteomes" id="UP000829998">
    <property type="component" value="Chromosome"/>
</dbReference>
<organism evidence="8 9">
    <name type="scientific">Flavobacterium humidisoli</name>
    <dbReference type="NCBI Taxonomy" id="2937442"/>
    <lineage>
        <taxon>Bacteria</taxon>
        <taxon>Pseudomonadati</taxon>
        <taxon>Bacteroidota</taxon>
        <taxon>Flavobacteriia</taxon>
        <taxon>Flavobacteriales</taxon>
        <taxon>Flavobacteriaceae</taxon>
        <taxon>Flavobacterium</taxon>
    </lineage>
</organism>